<comment type="caution">
    <text evidence="1">The sequence shown here is derived from an EMBL/GenBank/DDBJ whole genome shotgun (WGS) entry which is preliminary data.</text>
</comment>
<evidence type="ECO:0000313" key="1">
    <source>
        <dbReference type="EMBL" id="KAH0630574.1"/>
    </source>
</evidence>
<organism evidence="1 2">
    <name type="scientific">Phrynosoma platyrhinos</name>
    <name type="common">Desert horned lizard</name>
    <dbReference type="NCBI Taxonomy" id="52577"/>
    <lineage>
        <taxon>Eukaryota</taxon>
        <taxon>Metazoa</taxon>
        <taxon>Chordata</taxon>
        <taxon>Craniata</taxon>
        <taxon>Vertebrata</taxon>
        <taxon>Euteleostomi</taxon>
        <taxon>Lepidosauria</taxon>
        <taxon>Squamata</taxon>
        <taxon>Bifurcata</taxon>
        <taxon>Unidentata</taxon>
        <taxon>Episquamata</taxon>
        <taxon>Toxicofera</taxon>
        <taxon>Iguania</taxon>
        <taxon>Phrynosomatidae</taxon>
        <taxon>Phrynosomatinae</taxon>
        <taxon>Phrynosoma</taxon>
    </lineage>
</organism>
<dbReference type="EMBL" id="JAIPUX010000439">
    <property type="protein sequence ID" value="KAH0630574.1"/>
    <property type="molecule type" value="Genomic_DNA"/>
</dbReference>
<keyword evidence="2" id="KW-1185">Reference proteome</keyword>
<sequence>MATELRSGGVVSFSFQNVPEHGVNADRNMAEEAHAKTVDAEGERITPRVIQVGTIGEFLGWVAPQDLVQGSEEGLAQRWETQWQEVLKAMQPLPIECGIQQPSKTLPWDLSEVATDGNQWPNGEVVAQFLVDNSATFQGPDLGGNGAAVKEAEVVVVSPEMDWTPLRSGLSRPVQRETQLFNGQELRSSGMVEDALFLGLEVTMVLKSGQCVA</sequence>
<evidence type="ECO:0000313" key="2">
    <source>
        <dbReference type="Proteomes" id="UP000826234"/>
    </source>
</evidence>
<protein>
    <submittedName>
        <fullName evidence="1">Uncharacterized protein</fullName>
    </submittedName>
</protein>
<dbReference type="Proteomes" id="UP000826234">
    <property type="component" value="Unassembled WGS sequence"/>
</dbReference>
<gene>
    <name evidence="1" type="ORF">JD844_013764</name>
</gene>
<proteinExistence type="predicted"/>
<accession>A0ABQ7TM36</accession>
<reference evidence="1 2" key="1">
    <citation type="journal article" date="2022" name="Gigascience">
        <title>A chromosome-level genome assembly and annotation of the desert horned lizard, Phrynosoma platyrhinos, provides insight into chromosomal rearrangements among reptiles.</title>
        <authorList>
            <person name="Koochekian N."/>
            <person name="Ascanio A."/>
            <person name="Farleigh K."/>
            <person name="Card D.C."/>
            <person name="Schield D.R."/>
            <person name="Castoe T.A."/>
            <person name="Jezkova T."/>
        </authorList>
    </citation>
    <scope>NUCLEOTIDE SEQUENCE [LARGE SCALE GENOMIC DNA]</scope>
    <source>
        <strain evidence="1">NK-2021</strain>
    </source>
</reference>
<name>A0ABQ7TM36_PHRPL</name>